<dbReference type="InterPro" id="IPR003611">
    <property type="entry name" value="NUMOD3"/>
</dbReference>
<evidence type="ECO:0000313" key="3">
    <source>
        <dbReference type="EMBL" id="KKM27017.1"/>
    </source>
</evidence>
<feature type="domain" description="Nuclease associated modular" evidence="2">
    <location>
        <begin position="82"/>
        <end position="98"/>
    </location>
</feature>
<protein>
    <recommendedName>
        <fullName evidence="2">Nuclease associated modular domain-containing protein</fullName>
    </recommendedName>
</protein>
<dbReference type="SMART" id="SM00496">
    <property type="entry name" value="IENR2"/>
    <property type="match status" value="3"/>
</dbReference>
<feature type="domain" description="Nuclease associated modular" evidence="2">
    <location>
        <begin position="65"/>
        <end position="81"/>
    </location>
</feature>
<accession>A0A0F9IHM2</accession>
<sequence>MTEEIYCKCGCGVLIPNKAYRANGKLYQRSYVVGHNPNGLKGTPLSAERRKKISESSLGKPGTRKGAITSKETKEKIRASNLGQKRTKEARLNMRLAHLGKPAPNKGKKLPQRSGANHHNWKGGISPECNKIRTSLEGKIWERAVFDKCGCKCILCGKFARSAHHIMNFSAYPELRFDTDNGTAFCRGCHKQFHLVYGKRNNSQQQVDEFLKQGVA</sequence>
<dbReference type="AlphaFoldDB" id="A0A0F9IHM2"/>
<evidence type="ECO:0000259" key="2">
    <source>
        <dbReference type="SMART" id="SM00496"/>
    </source>
</evidence>
<dbReference type="GO" id="GO:0003677">
    <property type="term" value="F:DNA binding"/>
    <property type="evidence" value="ECO:0007669"/>
    <property type="project" value="InterPro"/>
</dbReference>
<evidence type="ECO:0000256" key="1">
    <source>
        <dbReference type="SAM" id="MobiDB-lite"/>
    </source>
</evidence>
<dbReference type="Pfam" id="PF07460">
    <property type="entry name" value="NUMOD3"/>
    <property type="match status" value="2"/>
</dbReference>
<feature type="domain" description="Nuclease associated modular" evidence="2">
    <location>
        <begin position="41"/>
        <end position="57"/>
    </location>
</feature>
<comment type="caution">
    <text evidence="3">The sequence shown here is derived from an EMBL/GenBank/DDBJ whole genome shotgun (WGS) entry which is preliminary data.</text>
</comment>
<feature type="region of interest" description="Disordered" evidence="1">
    <location>
        <begin position="99"/>
        <end position="122"/>
    </location>
</feature>
<organism evidence="3">
    <name type="scientific">marine sediment metagenome</name>
    <dbReference type="NCBI Taxonomy" id="412755"/>
    <lineage>
        <taxon>unclassified sequences</taxon>
        <taxon>metagenomes</taxon>
        <taxon>ecological metagenomes</taxon>
    </lineage>
</organism>
<reference evidence="3" key="1">
    <citation type="journal article" date="2015" name="Nature">
        <title>Complex archaea that bridge the gap between prokaryotes and eukaryotes.</title>
        <authorList>
            <person name="Spang A."/>
            <person name="Saw J.H."/>
            <person name="Jorgensen S.L."/>
            <person name="Zaremba-Niedzwiedzka K."/>
            <person name="Martijn J."/>
            <person name="Lind A.E."/>
            <person name="van Eijk R."/>
            <person name="Schleper C."/>
            <person name="Guy L."/>
            <person name="Ettema T.J."/>
        </authorList>
    </citation>
    <scope>NUCLEOTIDE SEQUENCE</scope>
</reference>
<name>A0A0F9IHM2_9ZZZZ</name>
<feature type="region of interest" description="Disordered" evidence="1">
    <location>
        <begin position="38"/>
        <end position="72"/>
    </location>
</feature>
<dbReference type="EMBL" id="LAZR01012403">
    <property type="protein sequence ID" value="KKM27017.1"/>
    <property type="molecule type" value="Genomic_DNA"/>
</dbReference>
<proteinExistence type="predicted"/>
<gene>
    <name evidence="3" type="ORF">LCGC14_1578990</name>
</gene>